<keyword evidence="3" id="KW-1185">Reference proteome</keyword>
<proteinExistence type="predicted"/>
<sequence>MISIVLKIHVQTDRVQITSQLSKGSCLLVATISLGVVTLFIIFFIFSSIVIVIVIGIIIIIIIIIKRLFFMKNAAFFGTLLVHKFIIHRSFFPRHRLLGAPQFQN</sequence>
<protein>
    <submittedName>
        <fullName evidence="2">Uncharacterized protein</fullName>
    </submittedName>
</protein>
<feature type="transmembrane region" description="Helical" evidence="1">
    <location>
        <begin position="32"/>
        <end position="65"/>
    </location>
</feature>
<dbReference type="EMBL" id="KI631441">
    <property type="protein sequence ID" value="EYU28233.1"/>
    <property type="molecule type" value="Genomic_DNA"/>
</dbReference>
<evidence type="ECO:0000313" key="3">
    <source>
        <dbReference type="Proteomes" id="UP000030748"/>
    </source>
</evidence>
<keyword evidence="1" id="KW-0812">Transmembrane</keyword>
<reference evidence="2 3" key="1">
    <citation type="journal article" date="2013" name="Proc. Natl. Acad. Sci. U.S.A.">
        <title>Fine-scale variation in meiotic recombination in Mimulus inferred from population shotgun sequencing.</title>
        <authorList>
            <person name="Hellsten U."/>
            <person name="Wright K.M."/>
            <person name="Jenkins J."/>
            <person name="Shu S."/>
            <person name="Yuan Y."/>
            <person name="Wessler S.R."/>
            <person name="Schmutz J."/>
            <person name="Willis J.H."/>
            <person name="Rokhsar D.S."/>
        </authorList>
    </citation>
    <scope>NUCLEOTIDE SEQUENCE [LARGE SCALE GENOMIC DNA]</scope>
    <source>
        <strain evidence="3">cv. DUN x IM62</strain>
    </source>
</reference>
<organism evidence="2 3">
    <name type="scientific">Erythranthe guttata</name>
    <name type="common">Yellow monkey flower</name>
    <name type="synonym">Mimulus guttatus</name>
    <dbReference type="NCBI Taxonomy" id="4155"/>
    <lineage>
        <taxon>Eukaryota</taxon>
        <taxon>Viridiplantae</taxon>
        <taxon>Streptophyta</taxon>
        <taxon>Embryophyta</taxon>
        <taxon>Tracheophyta</taxon>
        <taxon>Spermatophyta</taxon>
        <taxon>Magnoliopsida</taxon>
        <taxon>eudicotyledons</taxon>
        <taxon>Gunneridae</taxon>
        <taxon>Pentapetalae</taxon>
        <taxon>asterids</taxon>
        <taxon>lamiids</taxon>
        <taxon>Lamiales</taxon>
        <taxon>Phrymaceae</taxon>
        <taxon>Erythranthe</taxon>
    </lineage>
</organism>
<keyword evidence="1" id="KW-1133">Transmembrane helix</keyword>
<dbReference type="Proteomes" id="UP000030748">
    <property type="component" value="Unassembled WGS sequence"/>
</dbReference>
<evidence type="ECO:0000313" key="2">
    <source>
        <dbReference type="EMBL" id="EYU28233.1"/>
    </source>
</evidence>
<evidence type="ECO:0000256" key="1">
    <source>
        <dbReference type="SAM" id="Phobius"/>
    </source>
</evidence>
<name>A0A022QLS5_ERYGU</name>
<gene>
    <name evidence="2" type="ORF">MIMGU_mgv1a016832mg</name>
</gene>
<keyword evidence="1" id="KW-0472">Membrane</keyword>
<accession>A0A022QLS5</accession>
<dbReference type="AlphaFoldDB" id="A0A022QLS5"/>